<dbReference type="EMBL" id="JANQAO010000004">
    <property type="protein sequence ID" value="MDM5148145.1"/>
    <property type="molecule type" value="Genomic_DNA"/>
</dbReference>
<gene>
    <name evidence="3" type="primary">mnmH</name>
    <name evidence="3" type="ORF">NQX30_07190</name>
</gene>
<dbReference type="PANTHER" id="PTHR30401:SF0">
    <property type="entry name" value="TRNA 2-SELENOURIDINE SYNTHASE"/>
    <property type="match status" value="1"/>
</dbReference>
<dbReference type="InterPro" id="IPR058840">
    <property type="entry name" value="AAA_SelU"/>
</dbReference>
<dbReference type="Pfam" id="PF26341">
    <property type="entry name" value="AAA_SelU"/>
    <property type="match status" value="1"/>
</dbReference>
<dbReference type="SMART" id="SM00450">
    <property type="entry name" value="RHOD"/>
    <property type="match status" value="1"/>
</dbReference>
<organism evidence="3 4">
    <name type="scientific">Candidatus Doriopsillibacter californiensis</name>
    <dbReference type="NCBI Taxonomy" id="2970740"/>
    <lineage>
        <taxon>Bacteria</taxon>
        <taxon>Pseudomonadati</taxon>
        <taxon>Pseudomonadota</taxon>
        <taxon>Gammaproteobacteria</taxon>
        <taxon>Candidatus Tethybacterales</taxon>
        <taxon>Candidatus Persebacteraceae</taxon>
        <taxon>Candidatus Doriopsillibacter</taxon>
    </lineage>
</organism>
<sequence length="349" mass="39044">MNYPWHGFDEIIDVRSPKEYTEDCIPGAVNLPALSDAERAAVGTMHKNSPFAARRYGAGLLAANLAAYLQTHMLERPATWRPLVYCWRGGQRSGAVVDVLQRIGWKAQQLSGGYKAYRHEIINGIALLAARPSWRVLTGKTGVGKTRLLAVLRQLGATVVDLEALAEHRGSAFGRLSEQPSQRQFESRLFTALINLPTDGPVFVEAESRKIGCIHLPQPLLIALRAAPTMQIKAELIYRTTHIINDYQEMREDAAFASAMEVVGKYMERQRLAQWCRWQQAGEWEQLVADLLVSFYDVGYRQSLSTNYAATGDCYHVNPNDNESLEEVARALIAHSTTQHFSSDKIEVC</sequence>
<evidence type="ECO:0000259" key="2">
    <source>
        <dbReference type="PROSITE" id="PS50206"/>
    </source>
</evidence>
<name>A0ABT7QN63_9GAMM</name>
<dbReference type="NCBIfam" id="TIGR03167">
    <property type="entry name" value="tRNA_sel_U_synt"/>
    <property type="match status" value="1"/>
</dbReference>
<keyword evidence="4" id="KW-1185">Reference proteome</keyword>
<feature type="domain" description="Rhodanese" evidence="2">
    <location>
        <begin position="11"/>
        <end position="126"/>
    </location>
</feature>
<reference evidence="3" key="2">
    <citation type="journal article" date="2023" name="Microbiome">
        <title>Synthase-selected sorting approach identifies a beta-lactone synthase in a nudibranch symbiotic bacterium.</title>
        <authorList>
            <person name="Dzunkova M."/>
            <person name="La Clair J.J."/>
            <person name="Tyml T."/>
            <person name="Doud D."/>
            <person name="Schulz F."/>
            <person name="Piquer-Esteban S."/>
            <person name="Porcel Sanchis D."/>
            <person name="Osborn A."/>
            <person name="Robinson D."/>
            <person name="Louie K.B."/>
            <person name="Bowen B.P."/>
            <person name="Bowers R.M."/>
            <person name="Lee J."/>
            <person name="Arnau V."/>
            <person name="Diaz-Villanueva W."/>
            <person name="Stepanauskas R."/>
            <person name="Gosliner T."/>
            <person name="Date S.V."/>
            <person name="Northen T.R."/>
            <person name="Cheng J.F."/>
            <person name="Burkart M.D."/>
            <person name="Woyke T."/>
        </authorList>
    </citation>
    <scope>NUCLEOTIDE SEQUENCE</scope>
    <source>
        <strain evidence="3">Df01</strain>
    </source>
</reference>
<dbReference type="InterPro" id="IPR017582">
    <property type="entry name" value="SelU"/>
</dbReference>
<dbReference type="Gene3D" id="3.40.250.10">
    <property type="entry name" value="Rhodanese-like domain"/>
    <property type="match status" value="1"/>
</dbReference>
<accession>A0ABT7QN63</accession>
<dbReference type="PANTHER" id="PTHR30401">
    <property type="entry name" value="TRNA 2-SELENOURIDINE SYNTHASE"/>
    <property type="match status" value="1"/>
</dbReference>
<dbReference type="Proteomes" id="UP001168167">
    <property type="component" value="Unassembled WGS sequence"/>
</dbReference>
<keyword evidence="1" id="KW-0711">Selenium</keyword>
<dbReference type="EC" id="2.5.1.-" evidence="3"/>
<comment type="caution">
    <text evidence="3">The sequence shown here is derived from an EMBL/GenBank/DDBJ whole genome shotgun (WGS) entry which is preliminary data.</text>
</comment>
<dbReference type="NCBIfam" id="NF008750">
    <property type="entry name" value="PRK11784.1-2"/>
    <property type="match status" value="1"/>
</dbReference>
<dbReference type="InterPro" id="IPR001763">
    <property type="entry name" value="Rhodanese-like_dom"/>
</dbReference>
<proteinExistence type="predicted"/>
<dbReference type="SUPFAM" id="SSF52821">
    <property type="entry name" value="Rhodanese/Cell cycle control phosphatase"/>
    <property type="match status" value="1"/>
</dbReference>
<dbReference type="InterPro" id="IPR036873">
    <property type="entry name" value="Rhodanese-like_dom_sf"/>
</dbReference>
<dbReference type="GO" id="GO:0016740">
    <property type="term" value="F:transferase activity"/>
    <property type="evidence" value="ECO:0007669"/>
    <property type="project" value="UniProtKB-KW"/>
</dbReference>
<evidence type="ECO:0000256" key="1">
    <source>
        <dbReference type="ARBA" id="ARBA00023266"/>
    </source>
</evidence>
<evidence type="ECO:0000313" key="4">
    <source>
        <dbReference type="Proteomes" id="UP001168167"/>
    </source>
</evidence>
<dbReference type="Pfam" id="PF00581">
    <property type="entry name" value="Rhodanese"/>
    <property type="match status" value="1"/>
</dbReference>
<reference evidence="3" key="1">
    <citation type="submission" date="2022-08" db="EMBL/GenBank/DDBJ databases">
        <authorList>
            <person name="Dzunkova M."/>
            <person name="La Clair J."/>
            <person name="Tyml T."/>
            <person name="Doud D."/>
            <person name="Schulz F."/>
            <person name="Piquer S."/>
            <person name="Porcel Sanchis D."/>
            <person name="Osborn A."/>
            <person name="Robinson D."/>
            <person name="Louie K.B."/>
            <person name="Bowen B.P."/>
            <person name="Bowers R."/>
            <person name="Lee J."/>
            <person name="Arnau Llombart V."/>
            <person name="Diaz Villanueva W."/>
            <person name="Gosliner T."/>
            <person name="Northen T."/>
            <person name="Cheng J.-F."/>
            <person name="Burkart M.D."/>
            <person name="Woyke T."/>
        </authorList>
    </citation>
    <scope>NUCLEOTIDE SEQUENCE</scope>
    <source>
        <strain evidence="3">Df01</strain>
    </source>
</reference>
<evidence type="ECO:0000313" key="3">
    <source>
        <dbReference type="EMBL" id="MDM5148145.1"/>
    </source>
</evidence>
<keyword evidence="3" id="KW-0808">Transferase</keyword>
<dbReference type="PROSITE" id="PS50206">
    <property type="entry name" value="RHODANESE_3"/>
    <property type="match status" value="1"/>
</dbReference>
<protein>
    <submittedName>
        <fullName evidence="3">tRNA 2-selenouridine(34) synthase MnmH</fullName>
        <ecNumber evidence="3">2.5.1.-</ecNumber>
    </submittedName>
</protein>
<dbReference type="NCBIfam" id="NF008752">
    <property type="entry name" value="PRK11784.1-4"/>
    <property type="match status" value="1"/>
</dbReference>